<dbReference type="EMBL" id="JBHMEP010000021">
    <property type="protein sequence ID" value="MFB9137778.1"/>
    <property type="molecule type" value="Genomic_DNA"/>
</dbReference>
<name>A0ABV5HU68_9VIBR</name>
<protein>
    <recommendedName>
        <fullName evidence="3">Peptidase C1A papain C-terminal domain-containing protein</fullName>
    </recommendedName>
</protein>
<keyword evidence="2" id="KW-1185">Reference proteome</keyword>
<proteinExistence type="predicted"/>
<sequence>MKYGLGYIPSPADDRDAIMNMQHEAVPDEYKINNVDSVVDQGSSPICAAISLAEILNWRKAIKDIKRPAKISPYDIYDLREDKDQDGMVLRDAIKAIKKVGVDGEKINSYARIIDPVSAKVALMLNGPLVIGLYCYNYGNRFWQGQGQNLGGHAVILTGWDKAGFVLQNSWGAGWGRSGIETFPFEDWCYMLECWTIVS</sequence>
<organism evidence="1 2">
    <name type="scientific">Vibrio olivae</name>
    <dbReference type="NCBI Taxonomy" id="1243002"/>
    <lineage>
        <taxon>Bacteria</taxon>
        <taxon>Pseudomonadati</taxon>
        <taxon>Pseudomonadota</taxon>
        <taxon>Gammaproteobacteria</taxon>
        <taxon>Vibrionales</taxon>
        <taxon>Vibrionaceae</taxon>
        <taxon>Vibrio</taxon>
    </lineage>
</organism>
<evidence type="ECO:0000313" key="2">
    <source>
        <dbReference type="Proteomes" id="UP001589645"/>
    </source>
</evidence>
<evidence type="ECO:0008006" key="3">
    <source>
        <dbReference type="Google" id="ProtNLM"/>
    </source>
</evidence>
<dbReference type="SUPFAM" id="SSF54001">
    <property type="entry name" value="Cysteine proteinases"/>
    <property type="match status" value="1"/>
</dbReference>
<dbReference type="InterPro" id="IPR038765">
    <property type="entry name" value="Papain-like_cys_pep_sf"/>
</dbReference>
<reference evidence="1 2" key="1">
    <citation type="submission" date="2024-09" db="EMBL/GenBank/DDBJ databases">
        <authorList>
            <person name="Sun Q."/>
            <person name="Mori K."/>
        </authorList>
    </citation>
    <scope>NUCLEOTIDE SEQUENCE [LARGE SCALE GENOMIC DNA]</scope>
    <source>
        <strain evidence="1 2">CECT 8064</strain>
    </source>
</reference>
<gene>
    <name evidence="1" type="ORF">ACFFUV_22785</name>
</gene>
<evidence type="ECO:0000313" key="1">
    <source>
        <dbReference type="EMBL" id="MFB9137778.1"/>
    </source>
</evidence>
<comment type="caution">
    <text evidence="1">The sequence shown here is derived from an EMBL/GenBank/DDBJ whole genome shotgun (WGS) entry which is preliminary data.</text>
</comment>
<dbReference type="RefSeq" id="WP_390198032.1">
    <property type="nucleotide sequence ID" value="NZ_JBHMEP010000021.1"/>
</dbReference>
<dbReference type="Proteomes" id="UP001589645">
    <property type="component" value="Unassembled WGS sequence"/>
</dbReference>
<dbReference type="Gene3D" id="3.90.70.10">
    <property type="entry name" value="Cysteine proteinases"/>
    <property type="match status" value="2"/>
</dbReference>
<accession>A0ABV5HU68</accession>